<sequence>MINSRPLTYQNEQADSVSLTLAHFLIGRHILSVPNMSALPPSTKNVITRRRKHPLNLNYFWNRWRKNYLVELRSAHQAKPSATNPVLIKKDSIVQIHVDEVPKMMWKCGLVTELHMGKDGKTRLCIIRLPSGTFLERLVQLITLPTRIGRQLIFNHNIDFYIMY</sequence>
<organism evidence="2 3">
    <name type="scientific">Araneus ventricosus</name>
    <name type="common">Orbweaver spider</name>
    <name type="synonym">Epeira ventricosa</name>
    <dbReference type="NCBI Taxonomy" id="182803"/>
    <lineage>
        <taxon>Eukaryota</taxon>
        <taxon>Metazoa</taxon>
        <taxon>Ecdysozoa</taxon>
        <taxon>Arthropoda</taxon>
        <taxon>Chelicerata</taxon>
        <taxon>Arachnida</taxon>
        <taxon>Araneae</taxon>
        <taxon>Araneomorphae</taxon>
        <taxon>Entelegynae</taxon>
        <taxon>Araneoidea</taxon>
        <taxon>Araneidae</taxon>
        <taxon>Araneus</taxon>
    </lineage>
</organism>
<dbReference type="AlphaFoldDB" id="A0A4Y2I6H0"/>
<evidence type="ECO:0000313" key="3">
    <source>
        <dbReference type="Proteomes" id="UP000499080"/>
    </source>
</evidence>
<dbReference type="PANTHER" id="PTHR47331:SF5">
    <property type="entry name" value="RIBONUCLEASE H"/>
    <property type="match status" value="1"/>
</dbReference>
<reference evidence="2 3" key="1">
    <citation type="journal article" date="2019" name="Sci. Rep.">
        <title>Orb-weaving spider Araneus ventricosus genome elucidates the spidroin gene catalogue.</title>
        <authorList>
            <person name="Kono N."/>
            <person name="Nakamura H."/>
            <person name="Ohtoshi R."/>
            <person name="Moran D.A.P."/>
            <person name="Shinohara A."/>
            <person name="Yoshida Y."/>
            <person name="Fujiwara M."/>
            <person name="Mori M."/>
            <person name="Tomita M."/>
            <person name="Arakawa K."/>
        </authorList>
    </citation>
    <scope>NUCLEOTIDE SEQUENCE [LARGE SCALE GENOMIC DNA]</scope>
</reference>
<comment type="caution">
    <text evidence="2">The sequence shown here is derived from an EMBL/GenBank/DDBJ whole genome shotgun (WGS) entry which is preliminary data.</text>
</comment>
<feature type="domain" description="DUF5641" evidence="1">
    <location>
        <begin position="58"/>
        <end position="143"/>
    </location>
</feature>
<evidence type="ECO:0000313" key="2">
    <source>
        <dbReference type="EMBL" id="GBM73327.1"/>
    </source>
</evidence>
<protein>
    <recommendedName>
        <fullName evidence="1">DUF5641 domain-containing protein</fullName>
    </recommendedName>
</protein>
<gene>
    <name evidence="2" type="ORF">AVEN_258871_1</name>
</gene>
<dbReference type="Pfam" id="PF18701">
    <property type="entry name" value="DUF5641"/>
    <property type="match status" value="1"/>
</dbReference>
<dbReference type="InterPro" id="IPR040676">
    <property type="entry name" value="DUF5641"/>
</dbReference>
<dbReference type="PANTHER" id="PTHR47331">
    <property type="entry name" value="PHD-TYPE DOMAIN-CONTAINING PROTEIN"/>
    <property type="match status" value="1"/>
</dbReference>
<dbReference type="EMBL" id="BGPR01002432">
    <property type="protein sequence ID" value="GBM73327.1"/>
    <property type="molecule type" value="Genomic_DNA"/>
</dbReference>
<dbReference type="OrthoDB" id="6514903at2759"/>
<evidence type="ECO:0000259" key="1">
    <source>
        <dbReference type="Pfam" id="PF18701"/>
    </source>
</evidence>
<dbReference type="Proteomes" id="UP000499080">
    <property type="component" value="Unassembled WGS sequence"/>
</dbReference>
<keyword evidence="3" id="KW-1185">Reference proteome</keyword>
<proteinExistence type="predicted"/>
<accession>A0A4Y2I6H0</accession>
<name>A0A4Y2I6H0_ARAVE</name>